<dbReference type="SUPFAM" id="SSF54909">
    <property type="entry name" value="Dimeric alpha+beta barrel"/>
    <property type="match status" value="1"/>
</dbReference>
<dbReference type="InterPro" id="IPR006314">
    <property type="entry name" value="Dyp_peroxidase"/>
</dbReference>
<proteinExistence type="inferred from homology"/>
<evidence type="ECO:0000256" key="4">
    <source>
        <dbReference type="ARBA" id="ARBA00023002"/>
    </source>
</evidence>
<feature type="domain" description="Dyp-type peroxidase C-terminal" evidence="8">
    <location>
        <begin position="143"/>
        <end position="300"/>
    </location>
</feature>
<dbReference type="GO" id="GO:0046872">
    <property type="term" value="F:metal ion binding"/>
    <property type="evidence" value="ECO:0007669"/>
    <property type="project" value="UniProtKB-KW"/>
</dbReference>
<dbReference type="Proteomes" id="UP000294619">
    <property type="component" value="Unassembled WGS sequence"/>
</dbReference>
<dbReference type="EMBL" id="SMCP01000006">
    <property type="protein sequence ID" value="TCV86630.1"/>
    <property type="molecule type" value="Genomic_DNA"/>
</dbReference>
<evidence type="ECO:0000256" key="6">
    <source>
        <dbReference type="ARBA" id="ARBA00025737"/>
    </source>
</evidence>
<comment type="caution">
    <text evidence="9">The sequence shown here is derived from an EMBL/GenBank/DDBJ whole genome shotgun (WGS) entry which is preliminary data.</text>
</comment>
<dbReference type="InterPro" id="IPR048328">
    <property type="entry name" value="Dyp_perox_C"/>
</dbReference>
<protein>
    <submittedName>
        <fullName evidence="9">Putative iron-dependent peroxidase</fullName>
    </submittedName>
</protein>
<dbReference type="NCBIfam" id="TIGR01413">
    <property type="entry name" value="Dyp_perox_fam"/>
    <property type="match status" value="1"/>
</dbReference>
<dbReference type="RefSeq" id="WP_165894222.1">
    <property type="nucleotide sequence ID" value="NZ_LEKL01000010.1"/>
</dbReference>
<evidence type="ECO:0000256" key="1">
    <source>
        <dbReference type="ARBA" id="ARBA00001970"/>
    </source>
</evidence>
<dbReference type="InterPro" id="IPR011008">
    <property type="entry name" value="Dimeric_a/b-barrel"/>
</dbReference>
<evidence type="ECO:0000313" key="10">
    <source>
        <dbReference type="Proteomes" id="UP000294619"/>
    </source>
</evidence>
<dbReference type="PROSITE" id="PS51404">
    <property type="entry name" value="DYP_PEROXIDASE"/>
    <property type="match status" value="1"/>
</dbReference>
<dbReference type="GO" id="GO:0005829">
    <property type="term" value="C:cytosol"/>
    <property type="evidence" value="ECO:0007669"/>
    <property type="project" value="TreeGrafter"/>
</dbReference>
<gene>
    <name evidence="9" type="ORF">EDC16_106187</name>
</gene>
<dbReference type="InterPro" id="IPR048327">
    <property type="entry name" value="Dyp_perox_N"/>
</dbReference>
<comment type="cofactor">
    <cofactor evidence="1">
        <name>heme b</name>
        <dbReference type="ChEBI" id="CHEBI:60344"/>
    </cofactor>
</comment>
<evidence type="ECO:0000313" key="9">
    <source>
        <dbReference type="EMBL" id="TCV86630.1"/>
    </source>
</evidence>
<keyword evidence="5" id="KW-0408">Iron</keyword>
<name>A0A4R3Y4F8_9PAST</name>
<evidence type="ECO:0000256" key="2">
    <source>
        <dbReference type="ARBA" id="ARBA00022559"/>
    </source>
</evidence>
<keyword evidence="3" id="KW-0479">Metal-binding</keyword>
<dbReference type="GO" id="GO:0020037">
    <property type="term" value="F:heme binding"/>
    <property type="evidence" value="ECO:0007669"/>
    <property type="project" value="InterPro"/>
</dbReference>
<dbReference type="AlphaFoldDB" id="A0A4R3Y4F8"/>
<evidence type="ECO:0000256" key="3">
    <source>
        <dbReference type="ARBA" id="ARBA00022723"/>
    </source>
</evidence>
<evidence type="ECO:0000259" key="7">
    <source>
        <dbReference type="Pfam" id="PF04261"/>
    </source>
</evidence>
<evidence type="ECO:0000259" key="8">
    <source>
        <dbReference type="Pfam" id="PF20628"/>
    </source>
</evidence>
<sequence length="308" mass="33655">MSAVTTSAITNAQSGILPEHCRSGLFLELTITDLAKVKQGCASFLTKLEALQQNYPDAKLGAVIAFGDQIWKQLAAPQSAVELKPFVTLGKGNLSAPATQRDMLIHIQSLRVDVSFSAGQMAMAVFGEAVQVLEETHGFRWIEERDLTGFIDGTENPQGAEARAQVALVADGIDQGGSYVLTQRYEHQLDKWQKLSVSKQESVFGRTKVESEELEEVPETSHVGRVDLKENGVGLKLVRQSLPYGKVSGAQGLYFISYCACLHNIEQQLLSMFGELDNKTDRMLGFTQAVSGSYYYAPSLSQLQTLSA</sequence>
<organism evidence="9 10">
    <name type="scientific">Testudinibacter aquarius</name>
    <dbReference type="NCBI Taxonomy" id="1524974"/>
    <lineage>
        <taxon>Bacteria</taxon>
        <taxon>Pseudomonadati</taxon>
        <taxon>Pseudomonadota</taxon>
        <taxon>Gammaproteobacteria</taxon>
        <taxon>Pasteurellales</taxon>
        <taxon>Pasteurellaceae</taxon>
        <taxon>Testudinibacter</taxon>
    </lineage>
</organism>
<keyword evidence="2 9" id="KW-0575">Peroxidase</keyword>
<reference evidence="9 10" key="1">
    <citation type="submission" date="2019-03" db="EMBL/GenBank/DDBJ databases">
        <title>Genomic Encyclopedia of Type Strains, Phase IV (KMG-IV): sequencing the most valuable type-strain genomes for metagenomic binning, comparative biology and taxonomic classification.</title>
        <authorList>
            <person name="Goeker M."/>
        </authorList>
    </citation>
    <scope>NUCLEOTIDE SEQUENCE [LARGE SCALE GENOMIC DNA]</scope>
    <source>
        <strain evidence="9 10">DSM 28140</strain>
    </source>
</reference>
<evidence type="ECO:0000256" key="5">
    <source>
        <dbReference type="ARBA" id="ARBA00023004"/>
    </source>
</evidence>
<dbReference type="Pfam" id="PF04261">
    <property type="entry name" value="Dyp_perox_N"/>
    <property type="match status" value="1"/>
</dbReference>
<keyword evidence="4" id="KW-0560">Oxidoreductase</keyword>
<comment type="similarity">
    <text evidence="6">Belongs to the DyP-type peroxidase family.</text>
</comment>
<feature type="domain" description="Dyp-type peroxidase N-terminal" evidence="7">
    <location>
        <begin position="13"/>
        <end position="140"/>
    </location>
</feature>
<dbReference type="PANTHER" id="PTHR30521:SF0">
    <property type="entry name" value="DYP-TYPE PEROXIDASE FAMILY PROTEIN"/>
    <property type="match status" value="1"/>
</dbReference>
<dbReference type="PANTHER" id="PTHR30521">
    <property type="entry name" value="DEFERROCHELATASE/PEROXIDASE"/>
    <property type="match status" value="1"/>
</dbReference>
<dbReference type="GO" id="GO:0004601">
    <property type="term" value="F:peroxidase activity"/>
    <property type="evidence" value="ECO:0007669"/>
    <property type="project" value="UniProtKB-KW"/>
</dbReference>
<accession>A0A4R3Y4F8</accession>
<dbReference type="Pfam" id="PF20628">
    <property type="entry name" value="Dyp_perox_C"/>
    <property type="match status" value="1"/>
</dbReference>